<name>A0A2U8GZ69_9RHOO</name>
<reference evidence="2 3" key="1">
    <citation type="submission" date="2017-06" db="EMBL/GenBank/DDBJ databases">
        <title>Azoarcus sp. TSNA42 complete genome sequence.</title>
        <authorList>
            <person name="Woo J.-H."/>
            <person name="Kim H.-S."/>
        </authorList>
    </citation>
    <scope>NUCLEOTIDE SEQUENCE [LARGE SCALE GENOMIC DNA]</scope>
    <source>
        <strain evidence="2 3">TSNA42</strain>
    </source>
</reference>
<keyword evidence="1" id="KW-0812">Transmembrane</keyword>
<evidence type="ECO:0000256" key="1">
    <source>
        <dbReference type="SAM" id="Phobius"/>
    </source>
</evidence>
<organism evidence="2 3">
    <name type="scientific">Parazoarcus communis</name>
    <dbReference type="NCBI Taxonomy" id="41977"/>
    <lineage>
        <taxon>Bacteria</taxon>
        <taxon>Pseudomonadati</taxon>
        <taxon>Pseudomonadota</taxon>
        <taxon>Betaproteobacteria</taxon>
        <taxon>Rhodocyclales</taxon>
        <taxon>Zoogloeaceae</taxon>
        <taxon>Parazoarcus</taxon>
    </lineage>
</organism>
<dbReference type="EMBL" id="CP022188">
    <property type="protein sequence ID" value="AWI78610.1"/>
    <property type="molecule type" value="Genomic_DNA"/>
</dbReference>
<protein>
    <submittedName>
        <fullName evidence="2">Uncharacterized protein</fullName>
    </submittedName>
</protein>
<accession>A0A2U8GZ69</accession>
<sequence>MLIMSVLDAEFIESKVLPLVIAFAGGVLLHSICADYRMDTRLAAARNTIYQMQTRADACAPTYANAYLYPQEVTK</sequence>
<dbReference type="Proteomes" id="UP000244902">
    <property type="component" value="Chromosome"/>
</dbReference>
<dbReference type="AlphaFoldDB" id="A0A2U8GZ69"/>
<feature type="transmembrane region" description="Helical" evidence="1">
    <location>
        <begin position="16"/>
        <end position="36"/>
    </location>
</feature>
<keyword evidence="1" id="KW-0472">Membrane</keyword>
<keyword evidence="1" id="KW-1133">Transmembrane helix</keyword>
<evidence type="ECO:0000313" key="3">
    <source>
        <dbReference type="Proteomes" id="UP000244902"/>
    </source>
</evidence>
<gene>
    <name evidence="2" type="ORF">CEW87_04075</name>
</gene>
<proteinExistence type="predicted"/>
<evidence type="ECO:0000313" key="2">
    <source>
        <dbReference type="EMBL" id="AWI78610.1"/>
    </source>
</evidence>